<evidence type="ECO:0000313" key="12">
    <source>
        <dbReference type="Proteomes" id="UP000053328"/>
    </source>
</evidence>
<evidence type="ECO:0000313" key="11">
    <source>
        <dbReference type="EMBL" id="KIW16056.1"/>
    </source>
</evidence>
<dbReference type="InterPro" id="IPR001248">
    <property type="entry name" value="Pur-cyt_permease"/>
</dbReference>
<feature type="region of interest" description="Disordered" evidence="9">
    <location>
        <begin position="1"/>
        <end position="20"/>
    </location>
</feature>
<feature type="transmembrane region" description="Helical" evidence="10">
    <location>
        <begin position="115"/>
        <end position="137"/>
    </location>
</feature>
<dbReference type="GO" id="GO:0005886">
    <property type="term" value="C:plasma membrane"/>
    <property type="evidence" value="ECO:0007669"/>
    <property type="project" value="TreeGrafter"/>
</dbReference>
<proteinExistence type="inferred from homology"/>
<dbReference type="RefSeq" id="XP_016236272.1">
    <property type="nucleotide sequence ID" value="XM_016380445.1"/>
</dbReference>
<keyword evidence="6 10" id="KW-1133">Transmembrane helix</keyword>
<dbReference type="AlphaFoldDB" id="A0A0D1YM36"/>
<evidence type="ECO:0000256" key="4">
    <source>
        <dbReference type="ARBA" id="ARBA00022553"/>
    </source>
</evidence>
<dbReference type="Gene3D" id="1.10.4160.10">
    <property type="entry name" value="Hydantoin permease"/>
    <property type="match status" value="1"/>
</dbReference>
<keyword evidence="12" id="KW-1185">Reference proteome</keyword>
<feature type="transmembrane region" description="Helical" evidence="10">
    <location>
        <begin position="454"/>
        <end position="477"/>
    </location>
</feature>
<dbReference type="EMBL" id="KN847495">
    <property type="protein sequence ID" value="KIW16056.1"/>
    <property type="molecule type" value="Genomic_DNA"/>
</dbReference>
<evidence type="ECO:0008006" key="13">
    <source>
        <dbReference type="Google" id="ProtNLM"/>
    </source>
</evidence>
<feature type="transmembrane region" description="Helical" evidence="10">
    <location>
        <begin position="260"/>
        <end position="282"/>
    </location>
</feature>
<accession>A0A0D1YM36</accession>
<keyword evidence="7 8" id="KW-0472">Membrane</keyword>
<dbReference type="GO" id="GO:0000329">
    <property type="term" value="C:fungal-type vacuole membrane"/>
    <property type="evidence" value="ECO:0007669"/>
    <property type="project" value="TreeGrafter"/>
</dbReference>
<evidence type="ECO:0000256" key="3">
    <source>
        <dbReference type="ARBA" id="ARBA00022448"/>
    </source>
</evidence>
<dbReference type="PIRSF" id="PIRSF002744">
    <property type="entry name" value="Pur-cyt_permease"/>
    <property type="match status" value="1"/>
</dbReference>
<comment type="subcellular location">
    <subcellularLocation>
        <location evidence="1">Membrane</location>
        <topology evidence="1">Multi-pass membrane protein</topology>
    </subcellularLocation>
</comment>
<evidence type="ECO:0000256" key="7">
    <source>
        <dbReference type="ARBA" id="ARBA00023136"/>
    </source>
</evidence>
<keyword evidence="4" id="KW-0597">Phosphoprotein</keyword>
<evidence type="ECO:0000256" key="9">
    <source>
        <dbReference type="SAM" id="MobiDB-lite"/>
    </source>
</evidence>
<evidence type="ECO:0000256" key="2">
    <source>
        <dbReference type="ARBA" id="ARBA00008974"/>
    </source>
</evidence>
<dbReference type="PANTHER" id="PTHR31806">
    <property type="entry name" value="PURINE-CYTOSINE PERMEASE FCY2-RELATED"/>
    <property type="match status" value="1"/>
</dbReference>
<dbReference type="Proteomes" id="UP000053328">
    <property type="component" value="Unassembled WGS sequence"/>
</dbReference>
<feature type="transmembrane region" description="Helical" evidence="10">
    <location>
        <begin position="221"/>
        <end position="240"/>
    </location>
</feature>
<dbReference type="GO" id="GO:0022857">
    <property type="term" value="F:transmembrane transporter activity"/>
    <property type="evidence" value="ECO:0007669"/>
    <property type="project" value="InterPro"/>
</dbReference>
<dbReference type="GeneID" id="27333190"/>
<dbReference type="HOGENOM" id="CLU_026016_2_1_1"/>
<feature type="transmembrane region" description="Helical" evidence="10">
    <location>
        <begin position="188"/>
        <end position="209"/>
    </location>
</feature>
<evidence type="ECO:0000256" key="8">
    <source>
        <dbReference type="PIRNR" id="PIRNR002744"/>
    </source>
</evidence>
<evidence type="ECO:0000256" key="6">
    <source>
        <dbReference type="ARBA" id="ARBA00022989"/>
    </source>
</evidence>
<keyword evidence="3 8" id="KW-0813">Transport</keyword>
<feature type="transmembrane region" description="Helical" evidence="10">
    <location>
        <begin position="158"/>
        <end position="182"/>
    </location>
</feature>
<dbReference type="OrthoDB" id="5428495at2759"/>
<feature type="transmembrane region" description="Helical" evidence="10">
    <location>
        <begin position="85"/>
        <end position="109"/>
    </location>
</feature>
<evidence type="ECO:0000256" key="1">
    <source>
        <dbReference type="ARBA" id="ARBA00004141"/>
    </source>
</evidence>
<sequence>MPPTEKSFEGPTAQAGPHVHTHAAPHDLLDAVEQGTVQVDESKIMRGWTLQLERLLGVETRGIERVPESDRPAQASLADFVQIMLIWFSANLTLNNLALGLLGPLVYYVGLKDAMLIGAFGSIAGSIPTAYISTFGPMSGNRTLVFARYTMGWWPSKLTVLLNMVIMLGYGLVDCLIAGQLLSAVANGSMTVIVGTIIAAIISLVVALFGIKIFHIYERYAFIPQLLVLFILIGVAGPKFNAGSQTSGPSEVAIADKVSFFFLTVSGPIAWSPAACDFFVYFPPSCSRWAVFASTLIGLGISTLFMVLLGVGLGSGALVDTQWANAYDVSAGALVVESLSPLGTFGNFCAVILSLGLIANNIPGTYSAALGFQLLGRWFRLVPRWFWVIVSVIIYTICACVGRNHLFDIFEDFLALMGYWTIMWTTMTLEEQLIFRRKTGYNWDDWNKPSRLPLGIAACTAFCIGWVGAVLCMWQVYFTGPIAKLVGDGIDLGFPVSAAWSGMFYPPLRYLELKYFKR</sequence>
<dbReference type="FunFam" id="1.10.4160.10:FF:000002">
    <property type="entry name" value="Purine-cytosine permease fcyB"/>
    <property type="match status" value="1"/>
</dbReference>
<dbReference type="Pfam" id="PF02133">
    <property type="entry name" value="Transp_cyt_pur"/>
    <property type="match status" value="1"/>
</dbReference>
<feature type="transmembrane region" description="Helical" evidence="10">
    <location>
        <begin position="345"/>
        <end position="364"/>
    </location>
</feature>
<protein>
    <recommendedName>
        <fullName evidence="13">NCS1 nucleoside transporter</fullName>
    </recommendedName>
</protein>
<dbReference type="STRING" id="91928.A0A0D1YM36"/>
<dbReference type="InterPro" id="IPR026030">
    <property type="entry name" value="Pur-cyt_permease_Fcy2/21/22"/>
</dbReference>
<reference evidence="11 12" key="1">
    <citation type="submission" date="2015-01" db="EMBL/GenBank/DDBJ databases">
        <title>The Genome Sequence of Exophiala spinifera CBS89968.</title>
        <authorList>
            <consortium name="The Broad Institute Genomics Platform"/>
            <person name="Cuomo C."/>
            <person name="de Hoog S."/>
            <person name="Gorbushina A."/>
            <person name="Stielow B."/>
            <person name="Teixiera M."/>
            <person name="Abouelleil A."/>
            <person name="Chapman S.B."/>
            <person name="Priest M."/>
            <person name="Young S.K."/>
            <person name="Wortman J."/>
            <person name="Nusbaum C."/>
            <person name="Birren B."/>
        </authorList>
    </citation>
    <scope>NUCLEOTIDE SEQUENCE [LARGE SCALE GENOMIC DNA]</scope>
    <source>
        <strain evidence="11 12">CBS 89968</strain>
    </source>
</reference>
<organism evidence="11 12">
    <name type="scientific">Exophiala spinifera</name>
    <dbReference type="NCBI Taxonomy" id="91928"/>
    <lineage>
        <taxon>Eukaryota</taxon>
        <taxon>Fungi</taxon>
        <taxon>Dikarya</taxon>
        <taxon>Ascomycota</taxon>
        <taxon>Pezizomycotina</taxon>
        <taxon>Eurotiomycetes</taxon>
        <taxon>Chaetothyriomycetidae</taxon>
        <taxon>Chaetothyriales</taxon>
        <taxon>Herpotrichiellaceae</taxon>
        <taxon>Exophiala</taxon>
    </lineage>
</organism>
<gene>
    <name evidence="11" type="ORF">PV08_06107</name>
</gene>
<keyword evidence="5 10" id="KW-0812">Transmembrane</keyword>
<comment type="similarity">
    <text evidence="2 8">Belongs to the purine-cytosine permease (2.A.39) family.</text>
</comment>
<name>A0A0D1YM36_9EURO</name>
<evidence type="ECO:0000256" key="10">
    <source>
        <dbReference type="SAM" id="Phobius"/>
    </source>
</evidence>
<dbReference type="PANTHER" id="PTHR31806:SF8">
    <property type="entry name" value="TRANSPORTER, PUTATIVE (AFU_ORTHOLOGUE AFUA_2G03000)-RELATED"/>
    <property type="match status" value="1"/>
</dbReference>
<evidence type="ECO:0000256" key="5">
    <source>
        <dbReference type="ARBA" id="ARBA00022692"/>
    </source>
</evidence>
<dbReference type="GO" id="GO:0015851">
    <property type="term" value="P:nucleobase transport"/>
    <property type="evidence" value="ECO:0007669"/>
    <property type="project" value="UniProtKB-ARBA"/>
</dbReference>
<dbReference type="VEuPathDB" id="FungiDB:PV08_06107"/>
<feature type="transmembrane region" description="Helical" evidence="10">
    <location>
        <begin position="385"/>
        <end position="407"/>
    </location>
</feature>
<feature type="transmembrane region" description="Helical" evidence="10">
    <location>
        <begin position="289"/>
        <end position="313"/>
    </location>
</feature>